<feature type="domain" description="Ribonucleotide reductase large subunit C-terminal" evidence="4">
    <location>
        <begin position="99"/>
        <end position="222"/>
    </location>
</feature>
<proteinExistence type="inferred from homology"/>
<gene>
    <name evidence="5" type="ORF">SEA_TRINA_59</name>
</gene>
<name>A0A2D0ZM61_9CAUD</name>
<feature type="domain" description="Ribonucleotide reductase large subunit C-terminal" evidence="4">
    <location>
        <begin position="228"/>
        <end position="391"/>
    </location>
</feature>
<accession>A0A2D0ZM61</accession>
<sequence>MTNVYEQYSAERKAGQQAGEVPDWYITPGYQMFNLKYIEPGQTLKQRYERIAEYAGGIATRLYGEGQWEARFFNAIWKGWLSPSTPVLANLGTDRGMAVSCTGNYVDDSIYGFYDSRLESAILTKNGFGTSSYLGDIRARGSKFSDNGKANGVVPVAKGFVQDMDDTSQGSTRRGAWAGYLEADHDDFDELIDYMYNHPDGLNLGWIISDAFIQRLKDNDKETIRRYQKILKARAVTGKGYMFFVDKVNKQNPSSYAENNLSVKASNLCCEIALHSDADHSFSCVLSSLNLAKYDEWKDTDLVFTSTVFLDCIAQDLIDKGSKIKGMEKVVRFTEKSRALGLGVMGYHTLLQKRSLPFDSPEAFALNKEVFGQISHLAGSASRYMAQEAGSPEWAPKGRRNTHLMAIAPTMSTALLVGGVSQGIEPIVANVFNQSSAAGEMARINPTLIEIMKERGVYDQSTIDFIIDDNGSVRNVDWLNDHEKQVFKTAYEINQEAVVQQASDRQQHIDQGQSLNLFFDANESPAYISKIHKQAMLDPYIKGLYYMRSKAGIQASKG</sequence>
<comment type="similarity">
    <text evidence="1 2">Belongs to the ribonucleoside diphosphate reductase large chain family.</text>
</comment>
<evidence type="ECO:0000256" key="2">
    <source>
        <dbReference type="RuleBase" id="RU003410"/>
    </source>
</evidence>
<comment type="function">
    <text evidence="2">Provides the precursors necessary for DNA synthesis. Catalyzes the biosynthesis of deoxyribonucleotides from the corresponding ribonucleotides.</text>
</comment>
<dbReference type="Pfam" id="PF02867">
    <property type="entry name" value="Ribonuc_red_lgC"/>
    <property type="match status" value="3"/>
</dbReference>
<feature type="domain" description="Ribonucleotide reductase large subunit N-terminal" evidence="3">
    <location>
        <begin position="41"/>
        <end position="96"/>
    </location>
</feature>
<dbReference type="SUPFAM" id="SSF51998">
    <property type="entry name" value="PFL-like glycyl radical enzymes"/>
    <property type="match status" value="1"/>
</dbReference>
<comment type="catalytic activity">
    <reaction evidence="2">
        <text>a 2'-deoxyribonucleoside 5'-diphosphate + [thioredoxin]-disulfide + H2O = a ribonucleoside 5'-diphosphate + [thioredoxin]-dithiol</text>
        <dbReference type="Rhea" id="RHEA:23252"/>
        <dbReference type="Rhea" id="RHEA-COMP:10698"/>
        <dbReference type="Rhea" id="RHEA-COMP:10700"/>
        <dbReference type="ChEBI" id="CHEBI:15377"/>
        <dbReference type="ChEBI" id="CHEBI:29950"/>
        <dbReference type="ChEBI" id="CHEBI:50058"/>
        <dbReference type="ChEBI" id="CHEBI:57930"/>
        <dbReference type="ChEBI" id="CHEBI:73316"/>
        <dbReference type="EC" id="1.17.4.1"/>
    </reaction>
</comment>
<dbReference type="GO" id="GO:0004748">
    <property type="term" value="F:ribonucleoside-diphosphate reductase activity, thioredoxin disulfide as acceptor"/>
    <property type="evidence" value="ECO:0007669"/>
    <property type="project" value="UniProtKB-EC"/>
</dbReference>
<evidence type="ECO:0000259" key="4">
    <source>
        <dbReference type="Pfam" id="PF02867"/>
    </source>
</evidence>
<keyword evidence="2" id="KW-0215">Deoxyribonucleotide synthesis</keyword>
<protein>
    <recommendedName>
        <fullName evidence="2">Ribonucleoside-diphosphate reductase</fullName>
        <ecNumber evidence="2">1.17.4.1</ecNumber>
    </recommendedName>
</protein>
<evidence type="ECO:0000313" key="6">
    <source>
        <dbReference type="Proteomes" id="UP000231419"/>
    </source>
</evidence>
<reference evidence="6" key="1">
    <citation type="submission" date="2017-08" db="EMBL/GenBank/DDBJ databases">
        <authorList>
            <person name="de Groot N.N."/>
        </authorList>
    </citation>
    <scope>NUCLEOTIDE SEQUENCE [LARGE SCALE GENOMIC DNA]</scope>
</reference>
<feature type="domain" description="Ribonucleotide reductase large subunit C-terminal" evidence="4">
    <location>
        <begin position="397"/>
        <end position="546"/>
    </location>
</feature>
<dbReference type="InterPro" id="IPR013350">
    <property type="entry name" value="RNR_alpha"/>
</dbReference>
<dbReference type="EC" id="1.17.4.1" evidence="2"/>
<dbReference type="Pfam" id="PF00317">
    <property type="entry name" value="Ribonuc_red_lgN"/>
    <property type="match status" value="1"/>
</dbReference>
<dbReference type="Proteomes" id="UP000231419">
    <property type="component" value="Segment"/>
</dbReference>
<dbReference type="PANTHER" id="PTHR11573:SF6">
    <property type="entry name" value="RIBONUCLEOSIDE-DIPHOSPHATE REDUCTASE LARGE SUBUNIT"/>
    <property type="match status" value="1"/>
</dbReference>
<keyword evidence="6" id="KW-1185">Reference proteome</keyword>
<dbReference type="GO" id="GO:0005524">
    <property type="term" value="F:ATP binding"/>
    <property type="evidence" value="ECO:0007669"/>
    <property type="project" value="InterPro"/>
</dbReference>
<dbReference type="Gene3D" id="3.20.70.20">
    <property type="match status" value="1"/>
</dbReference>
<evidence type="ECO:0000259" key="3">
    <source>
        <dbReference type="Pfam" id="PF00317"/>
    </source>
</evidence>
<evidence type="ECO:0000313" key="5">
    <source>
        <dbReference type="EMBL" id="ASZ74875.1"/>
    </source>
</evidence>
<dbReference type="InterPro" id="IPR000788">
    <property type="entry name" value="RNR_lg_C"/>
</dbReference>
<dbReference type="EMBL" id="MF668286">
    <property type="protein sequence ID" value="ASZ74875.1"/>
    <property type="molecule type" value="Genomic_DNA"/>
</dbReference>
<evidence type="ECO:0000256" key="1">
    <source>
        <dbReference type="ARBA" id="ARBA00010406"/>
    </source>
</evidence>
<dbReference type="InterPro" id="IPR039718">
    <property type="entry name" value="Rrm1"/>
</dbReference>
<dbReference type="GO" id="GO:0009263">
    <property type="term" value="P:deoxyribonucleotide biosynthetic process"/>
    <property type="evidence" value="ECO:0007669"/>
    <property type="project" value="UniProtKB-KW"/>
</dbReference>
<dbReference type="InterPro" id="IPR013509">
    <property type="entry name" value="RNR_lsu_N"/>
</dbReference>
<dbReference type="OrthoDB" id="2980at10239"/>
<dbReference type="PANTHER" id="PTHR11573">
    <property type="entry name" value="RIBONUCLEOSIDE-DIPHOSPHATE REDUCTASE LARGE CHAIN"/>
    <property type="match status" value="1"/>
</dbReference>
<dbReference type="NCBIfam" id="TIGR02510">
    <property type="entry name" value="NrdE-prime"/>
    <property type="match status" value="1"/>
</dbReference>
<dbReference type="PRINTS" id="PR01183">
    <property type="entry name" value="RIBORDTASEM1"/>
</dbReference>
<organism evidence="5 6">
    <name type="scientific">Rhodococcus phage Trina</name>
    <dbReference type="NCBI Taxonomy" id="2027905"/>
    <lineage>
        <taxon>Viruses</taxon>
        <taxon>Duplodnaviria</taxon>
        <taxon>Heunggongvirae</taxon>
        <taxon>Uroviricota</taxon>
        <taxon>Caudoviricetes</taxon>
        <taxon>Trinavirus</taxon>
        <taxon>Trinavirus trina</taxon>
    </lineage>
</organism>
<keyword evidence="2" id="KW-0560">Oxidoreductase</keyword>